<protein>
    <submittedName>
        <fullName evidence="5">ABC transporter ATP-binding protein</fullName>
    </submittedName>
</protein>
<keyword evidence="1" id="KW-0813">Transport</keyword>
<keyword evidence="6" id="KW-1185">Reference proteome</keyword>
<reference evidence="6" key="1">
    <citation type="journal article" date="2019" name="Int. J. Syst. Evol. Microbiol.">
        <title>The Global Catalogue of Microorganisms (GCM) 10K type strain sequencing project: providing services to taxonomists for standard genome sequencing and annotation.</title>
        <authorList>
            <consortium name="The Broad Institute Genomics Platform"/>
            <consortium name="The Broad Institute Genome Sequencing Center for Infectious Disease"/>
            <person name="Wu L."/>
            <person name="Ma J."/>
        </authorList>
    </citation>
    <scope>NUCLEOTIDE SEQUENCE [LARGE SCALE GENOMIC DNA]</scope>
    <source>
        <strain evidence="6">KCTC 42875</strain>
    </source>
</reference>
<dbReference type="PROSITE" id="PS50893">
    <property type="entry name" value="ABC_TRANSPORTER_2"/>
    <property type="match status" value="1"/>
</dbReference>
<dbReference type="Gene3D" id="3.40.50.300">
    <property type="entry name" value="P-loop containing nucleotide triphosphate hydrolases"/>
    <property type="match status" value="1"/>
</dbReference>
<dbReference type="InterPro" id="IPR051782">
    <property type="entry name" value="ABC_Transporter_VariousFunc"/>
</dbReference>
<evidence type="ECO:0000313" key="5">
    <source>
        <dbReference type="EMBL" id="MFC3551986.1"/>
    </source>
</evidence>
<feature type="domain" description="ABC transporter" evidence="4">
    <location>
        <begin position="4"/>
        <end position="233"/>
    </location>
</feature>
<dbReference type="SUPFAM" id="SSF52540">
    <property type="entry name" value="P-loop containing nucleoside triphosphate hydrolases"/>
    <property type="match status" value="1"/>
</dbReference>
<dbReference type="GO" id="GO:0005524">
    <property type="term" value="F:ATP binding"/>
    <property type="evidence" value="ECO:0007669"/>
    <property type="project" value="UniProtKB-KW"/>
</dbReference>
<evidence type="ECO:0000256" key="1">
    <source>
        <dbReference type="ARBA" id="ARBA00022448"/>
    </source>
</evidence>
<proteinExistence type="predicted"/>
<dbReference type="InterPro" id="IPR027417">
    <property type="entry name" value="P-loop_NTPase"/>
</dbReference>
<dbReference type="InterPro" id="IPR003439">
    <property type="entry name" value="ABC_transporter-like_ATP-bd"/>
</dbReference>
<dbReference type="PANTHER" id="PTHR42939">
    <property type="entry name" value="ABC TRANSPORTER ATP-BINDING PROTEIN ALBC-RELATED"/>
    <property type="match status" value="1"/>
</dbReference>
<name>A0ABV7RTL1_9GAMM</name>
<dbReference type="InterPro" id="IPR003593">
    <property type="entry name" value="AAA+_ATPase"/>
</dbReference>
<evidence type="ECO:0000313" key="6">
    <source>
        <dbReference type="Proteomes" id="UP001595740"/>
    </source>
</evidence>
<dbReference type="CDD" id="cd03230">
    <property type="entry name" value="ABC_DR_subfamily_A"/>
    <property type="match status" value="1"/>
</dbReference>
<dbReference type="SMART" id="SM00382">
    <property type="entry name" value="AAA"/>
    <property type="match status" value="1"/>
</dbReference>
<comment type="caution">
    <text evidence="5">The sequence shown here is derived from an EMBL/GenBank/DDBJ whole genome shotgun (WGS) entry which is preliminary data.</text>
</comment>
<evidence type="ECO:0000256" key="3">
    <source>
        <dbReference type="ARBA" id="ARBA00022840"/>
    </source>
</evidence>
<organism evidence="5 6">
    <name type="scientific">Lysobacter cavernae</name>
    <dbReference type="NCBI Taxonomy" id="1685901"/>
    <lineage>
        <taxon>Bacteria</taxon>
        <taxon>Pseudomonadati</taxon>
        <taxon>Pseudomonadota</taxon>
        <taxon>Gammaproteobacteria</taxon>
        <taxon>Lysobacterales</taxon>
        <taxon>Lysobacteraceae</taxon>
        <taxon>Lysobacter</taxon>
    </lineage>
</organism>
<dbReference type="PANTHER" id="PTHR42939:SF1">
    <property type="entry name" value="ABC TRANSPORTER ATP-BINDING PROTEIN ALBC-RELATED"/>
    <property type="match status" value="1"/>
</dbReference>
<accession>A0ABV7RTL1</accession>
<dbReference type="EMBL" id="JBHRXK010000006">
    <property type="protein sequence ID" value="MFC3551986.1"/>
    <property type="molecule type" value="Genomic_DNA"/>
</dbReference>
<dbReference type="RefSeq" id="WP_386759749.1">
    <property type="nucleotide sequence ID" value="NZ_JBHRXK010000006.1"/>
</dbReference>
<keyword evidence="3 5" id="KW-0067">ATP-binding</keyword>
<evidence type="ECO:0000256" key="2">
    <source>
        <dbReference type="ARBA" id="ARBA00022741"/>
    </source>
</evidence>
<dbReference type="Pfam" id="PF00005">
    <property type="entry name" value="ABC_tran"/>
    <property type="match status" value="1"/>
</dbReference>
<sequence>MTRLRIENLVHGYDARPVLDGVDLELPAGEFVVLIGPNGAGKTTLLQCVSGVQVPRSGRVWIDGIDLATDPVTAKSRLGVAVDPQKLPPLLTSRECLQLFAGARGLQAVPDSTWALCDALALTPLLDRQVDQGSLGLRQKLGIALGLLGEPALLLLDEPLNGLDPLSAHALKQYLQRRCREHGDTVLLSTHALDVAERFATRALLLVEGRLRRTWSDAELAQIRHAPDRSLEQAMVQAMS</sequence>
<keyword evidence="2" id="KW-0547">Nucleotide-binding</keyword>
<gene>
    <name evidence="5" type="ORF">ACFOLC_13325</name>
</gene>
<evidence type="ECO:0000259" key="4">
    <source>
        <dbReference type="PROSITE" id="PS50893"/>
    </source>
</evidence>
<dbReference type="Proteomes" id="UP001595740">
    <property type="component" value="Unassembled WGS sequence"/>
</dbReference>